<dbReference type="EMBL" id="FOPU01000011">
    <property type="protein sequence ID" value="SFH41679.1"/>
    <property type="molecule type" value="Genomic_DNA"/>
</dbReference>
<keyword evidence="3" id="KW-0812">Transmembrane</keyword>
<evidence type="ECO:0000313" key="4">
    <source>
        <dbReference type="EMBL" id="SFH41679.1"/>
    </source>
</evidence>
<dbReference type="STRING" id="34004.SAMN04488021_1113"/>
<sequence>MISRLKSLFRSDSFVPTLAVFPDIDADAIARDLNLAAKGRDRGAQDQPPPDQAGPDHIETGIIARVEELRRKGLENYENNRRVYNERLARSGQASKDVDIAAGSARNDFGALVQLWRSRIVASRERLNESYRWRNRFREIHRLERPAQDFAGWGNVVATALILIVLEAGMNSYLFSKGNEFGLLGGLLVAVIVSLVNVGFSVLLGYLARYMRLRNLLLKLLGFLALPLWMGFAAAINLMVAHFRDGLEAGLEWQAAAEAAVPGLLAAPLRLATIESWLLAGLGLLISILAFRKGWHTDDPYPGYGPVERDLEQARLRYESELDEALRDLQARRDEAIDALQDANDQVRDAITEAVDALFGQSSLGAHLQAFTEQCDMKAAHLLAIYRDANMAARNAPAPAGFKTAFRFPEFRAEPVDQSRRQLAEAEAEKVRTTVDAAIRAIFEEFERARQVFSVTDDVEIGGAKPAPAPAQGAA</sequence>
<organism evidence="4 5">
    <name type="scientific">Paracoccus aminovorans</name>
    <dbReference type="NCBI Taxonomy" id="34004"/>
    <lineage>
        <taxon>Bacteria</taxon>
        <taxon>Pseudomonadati</taxon>
        <taxon>Pseudomonadota</taxon>
        <taxon>Alphaproteobacteria</taxon>
        <taxon>Rhodobacterales</taxon>
        <taxon>Paracoccaceae</taxon>
        <taxon>Paracoccus</taxon>
    </lineage>
</organism>
<proteinExistence type="predicted"/>
<feature type="coiled-coil region" evidence="1">
    <location>
        <begin position="308"/>
        <end position="357"/>
    </location>
</feature>
<protein>
    <submittedName>
        <fullName evidence="4">Uncharacterized protein</fullName>
    </submittedName>
</protein>
<evidence type="ECO:0000313" key="5">
    <source>
        <dbReference type="Proteomes" id="UP000183635"/>
    </source>
</evidence>
<dbReference type="OrthoDB" id="9795988at2"/>
<feature type="transmembrane region" description="Helical" evidence="3">
    <location>
        <begin position="271"/>
        <end position="291"/>
    </location>
</feature>
<dbReference type="Proteomes" id="UP000183635">
    <property type="component" value="Unassembled WGS sequence"/>
</dbReference>
<evidence type="ECO:0000256" key="3">
    <source>
        <dbReference type="SAM" id="Phobius"/>
    </source>
</evidence>
<feature type="transmembrane region" description="Helical" evidence="3">
    <location>
        <begin position="150"/>
        <end position="175"/>
    </location>
</feature>
<accession>A0A1I2ZW03</accession>
<feature type="transmembrane region" description="Helical" evidence="3">
    <location>
        <begin position="181"/>
        <end position="208"/>
    </location>
</feature>
<keyword evidence="5" id="KW-1185">Reference proteome</keyword>
<keyword evidence="1" id="KW-0175">Coiled coil</keyword>
<feature type="region of interest" description="Disordered" evidence="2">
    <location>
        <begin position="39"/>
        <end position="58"/>
    </location>
</feature>
<evidence type="ECO:0000256" key="1">
    <source>
        <dbReference type="SAM" id="Coils"/>
    </source>
</evidence>
<evidence type="ECO:0000256" key="2">
    <source>
        <dbReference type="SAM" id="MobiDB-lite"/>
    </source>
</evidence>
<reference evidence="4 5" key="1">
    <citation type="submission" date="2016-10" db="EMBL/GenBank/DDBJ databases">
        <authorList>
            <person name="de Groot N.N."/>
        </authorList>
    </citation>
    <scope>NUCLEOTIDE SEQUENCE [LARGE SCALE GENOMIC DNA]</scope>
    <source>
        <strain evidence="4 5">DSM 8537</strain>
    </source>
</reference>
<feature type="transmembrane region" description="Helical" evidence="3">
    <location>
        <begin position="220"/>
        <end position="243"/>
    </location>
</feature>
<keyword evidence="3" id="KW-0472">Membrane</keyword>
<dbReference type="AlphaFoldDB" id="A0A1I2ZW03"/>
<keyword evidence="3" id="KW-1133">Transmembrane helix</keyword>
<gene>
    <name evidence="4" type="ORF">SAMN04488021_1113</name>
</gene>
<dbReference type="RefSeq" id="WP_074967089.1">
    <property type="nucleotide sequence ID" value="NZ_CBCRYP010000048.1"/>
</dbReference>
<name>A0A1I2ZW03_9RHOB</name>